<evidence type="ECO:0000256" key="2">
    <source>
        <dbReference type="ARBA" id="ARBA00004286"/>
    </source>
</evidence>
<evidence type="ECO:0000256" key="6">
    <source>
        <dbReference type="ARBA" id="ARBA00022763"/>
    </source>
</evidence>
<keyword evidence="6" id="KW-0227">DNA damage</keyword>
<dbReference type="AlphaFoldDB" id="A0A553P6J2"/>
<dbReference type="SUPFAM" id="SSF52540">
    <property type="entry name" value="P-loop containing nucleoside triphosphate hydrolases"/>
    <property type="match status" value="1"/>
</dbReference>
<dbReference type="PANTHER" id="PTHR19306:SF6">
    <property type="entry name" value="STRUCTURAL MAINTENANCE OF CHROMOSOMES PROTEIN 6"/>
    <property type="match status" value="1"/>
</dbReference>
<evidence type="ECO:0000256" key="7">
    <source>
        <dbReference type="ARBA" id="ARBA00022840"/>
    </source>
</evidence>
<comment type="similarity">
    <text evidence="3">Belongs to the SMC family. SMC6 subfamily.</text>
</comment>
<evidence type="ECO:0000313" key="15">
    <source>
        <dbReference type="EMBL" id="TRY73305.1"/>
    </source>
</evidence>
<dbReference type="GO" id="GO:0005634">
    <property type="term" value="C:nucleus"/>
    <property type="evidence" value="ECO:0007669"/>
    <property type="project" value="UniProtKB-SubCell"/>
</dbReference>
<dbReference type="InterPro" id="IPR003395">
    <property type="entry name" value="RecF/RecN/SMC_N"/>
</dbReference>
<protein>
    <recommendedName>
        <fullName evidence="14">RecF/RecN/SMC N-terminal domain-containing protein</fullName>
    </recommendedName>
</protein>
<dbReference type="Proteomes" id="UP000318571">
    <property type="component" value="Chromosome 3"/>
</dbReference>
<keyword evidence="7" id="KW-0067">ATP-binding</keyword>
<evidence type="ECO:0000256" key="3">
    <source>
        <dbReference type="ARBA" id="ARBA00006793"/>
    </source>
</evidence>
<keyword evidence="11" id="KW-0539">Nucleus</keyword>
<dbReference type="GO" id="GO:0003697">
    <property type="term" value="F:single-stranded DNA binding"/>
    <property type="evidence" value="ECO:0007669"/>
    <property type="project" value="TreeGrafter"/>
</dbReference>
<dbReference type="GO" id="GO:0005524">
    <property type="term" value="F:ATP binding"/>
    <property type="evidence" value="ECO:0007669"/>
    <property type="project" value="UniProtKB-KW"/>
</dbReference>
<keyword evidence="9" id="KW-0233">DNA recombination</keyword>
<evidence type="ECO:0000256" key="10">
    <source>
        <dbReference type="ARBA" id="ARBA00023204"/>
    </source>
</evidence>
<dbReference type="OrthoDB" id="10072614at2759"/>
<feature type="coiled-coil region" evidence="12">
    <location>
        <begin position="729"/>
        <end position="861"/>
    </location>
</feature>
<dbReference type="Pfam" id="PF02463">
    <property type="entry name" value="SMC_N"/>
    <property type="match status" value="1"/>
</dbReference>
<evidence type="ECO:0000259" key="14">
    <source>
        <dbReference type="Pfam" id="PF02463"/>
    </source>
</evidence>
<feature type="region of interest" description="Disordered" evidence="13">
    <location>
        <begin position="1"/>
        <end position="54"/>
    </location>
</feature>
<comment type="subcellular location">
    <subcellularLocation>
        <location evidence="2">Chromosome</location>
    </subcellularLocation>
    <subcellularLocation>
        <location evidence="1">Nucleus</location>
    </subcellularLocation>
</comment>
<dbReference type="GO" id="GO:0000724">
    <property type="term" value="P:double-strand break repair via homologous recombination"/>
    <property type="evidence" value="ECO:0007669"/>
    <property type="project" value="TreeGrafter"/>
</dbReference>
<organism evidence="15 16">
    <name type="scientific">Tigriopus californicus</name>
    <name type="common">Marine copepod</name>
    <dbReference type="NCBI Taxonomy" id="6832"/>
    <lineage>
        <taxon>Eukaryota</taxon>
        <taxon>Metazoa</taxon>
        <taxon>Ecdysozoa</taxon>
        <taxon>Arthropoda</taxon>
        <taxon>Crustacea</taxon>
        <taxon>Multicrustacea</taxon>
        <taxon>Hexanauplia</taxon>
        <taxon>Copepoda</taxon>
        <taxon>Harpacticoida</taxon>
        <taxon>Harpacticidae</taxon>
        <taxon>Tigriopus</taxon>
    </lineage>
</organism>
<gene>
    <name evidence="15" type="ORF">TCAL_02244</name>
</gene>
<dbReference type="OMA" id="FMCHRSL"/>
<name>A0A553P6J2_TIGCA</name>
<keyword evidence="4" id="KW-0158">Chromosome</keyword>
<evidence type="ECO:0000256" key="9">
    <source>
        <dbReference type="ARBA" id="ARBA00023172"/>
    </source>
</evidence>
<evidence type="ECO:0000256" key="8">
    <source>
        <dbReference type="ARBA" id="ARBA00023054"/>
    </source>
</evidence>
<comment type="caution">
    <text evidence="15">The sequence shown here is derived from an EMBL/GenBank/DDBJ whole genome shotgun (WGS) entry which is preliminary data.</text>
</comment>
<dbReference type="STRING" id="6832.A0A553P6J2"/>
<evidence type="ECO:0000256" key="11">
    <source>
        <dbReference type="ARBA" id="ARBA00023242"/>
    </source>
</evidence>
<dbReference type="GO" id="GO:0035861">
    <property type="term" value="C:site of double-strand break"/>
    <property type="evidence" value="ECO:0007669"/>
    <property type="project" value="TreeGrafter"/>
</dbReference>
<proteinExistence type="inferred from homology"/>
<keyword evidence="8 12" id="KW-0175">Coiled coil</keyword>
<evidence type="ECO:0000313" key="16">
    <source>
        <dbReference type="Proteomes" id="UP000318571"/>
    </source>
</evidence>
<dbReference type="EMBL" id="VCGU01000007">
    <property type="protein sequence ID" value="TRY73305.1"/>
    <property type="molecule type" value="Genomic_DNA"/>
</dbReference>
<dbReference type="InterPro" id="IPR027417">
    <property type="entry name" value="P-loop_NTPase"/>
</dbReference>
<evidence type="ECO:0000256" key="4">
    <source>
        <dbReference type="ARBA" id="ARBA00022454"/>
    </source>
</evidence>
<feature type="domain" description="RecF/RecN/SMC N-terminal" evidence="14">
    <location>
        <begin position="65"/>
        <end position="1069"/>
    </location>
</feature>
<evidence type="ECO:0000256" key="5">
    <source>
        <dbReference type="ARBA" id="ARBA00022741"/>
    </source>
</evidence>
<feature type="compositionally biased region" description="Polar residues" evidence="13">
    <location>
        <begin position="1"/>
        <end position="23"/>
    </location>
</feature>
<dbReference type="PANTHER" id="PTHR19306">
    <property type="entry name" value="STRUCTURAL MAINTENANCE OF CHROMOSOMES 5,6 SMC5, SMC6"/>
    <property type="match status" value="1"/>
</dbReference>
<accession>A0A553P6J2</accession>
<evidence type="ECO:0000256" key="1">
    <source>
        <dbReference type="ARBA" id="ARBA00004123"/>
    </source>
</evidence>
<reference evidence="15 16" key="1">
    <citation type="journal article" date="2018" name="Nat. Ecol. Evol.">
        <title>Genomic signatures of mitonuclear coevolution across populations of Tigriopus californicus.</title>
        <authorList>
            <person name="Barreto F.S."/>
            <person name="Watson E.T."/>
            <person name="Lima T.G."/>
            <person name="Willett C.S."/>
            <person name="Edmands S."/>
            <person name="Li W."/>
            <person name="Burton R.S."/>
        </authorList>
    </citation>
    <scope>NUCLEOTIDE SEQUENCE [LARGE SCALE GENOMIC DNA]</scope>
    <source>
        <strain evidence="15 16">San Diego</strain>
    </source>
</reference>
<keyword evidence="10" id="KW-0234">DNA repair</keyword>
<dbReference type="GO" id="GO:0003684">
    <property type="term" value="F:damaged DNA binding"/>
    <property type="evidence" value="ECO:0007669"/>
    <property type="project" value="TreeGrafter"/>
</dbReference>
<feature type="coiled-coil region" evidence="12">
    <location>
        <begin position="300"/>
        <end position="411"/>
    </location>
</feature>
<dbReference type="Gene3D" id="3.40.50.300">
    <property type="entry name" value="P-loop containing nucleotide triphosphate hydrolases"/>
    <property type="match status" value="2"/>
</dbReference>
<keyword evidence="16" id="KW-1185">Reference proteome</keyword>
<sequence length="1092" mass="124477">MSKRPSPSHSSDPAIPATSQSARRSSKFRRITHTQENGPVGHTASPHQSPPPHRLKWKAEAGTILRVSLKNFMCHASFTYRPQPRLNFLSGVNGSGKSAVLTAITFALGGTARTANRGTSTKSFVRTGATAATVELTLSNQGEYGYRSDLYGTELTIVRHVTSGGTGGYKLKNFQGQIVVDKRVREELDRILLSFRIEVDNPIGILHQDAAKTFLFQCHPHKLYEFFMRATQLEKCKADYFEAAAEREFSASILQEKVEALPSLQAEKLKWEQKLQLVEDIASRDNSLQEKKVALAWSVAKEAEAALNVALMNVQKMEIKAHKAEQLSQEQVTEQKKLKKEKIEIEKQIQELAKAKNERDRAMQELRKVFQKEKEAENLQKKSCHELESQIETKKSDISSLEDEITRLKAEGDAEFVKIVNERTRRIETLAQQVSTWHDQVKATEGHLFNQVNNQERLQGQLLEAKAVSSNKNRSLEVKEKELKQMRESGNSKLLALGSNMPTLIGMIQRSKSKFGQMPVGPLGSMINFKPEVSDEVKIIVENELRTLFSAFVVNSFKDKTILQALMKSAKVQGQVITTKFMPEKYELTHGSCQHDKHRNLLSFLDIPNAVAFNVVVDQRRLEQILLFEHDCEAQQLLKLPRTVPKNCLYGLTMSKNQFFPAPAYRTYVVSGHMNRPFLQCDSKDFIKAMENDIEGLIKESRHAQTVLSDLQSEVKKGDIERKRNEKIINDLKCKIKAKNMELSQLKTEAETEQAPDISALEEDRDRFQSELKELEKQLQTEETKLEELKQLSGVAKANLVQKRDETDVFGGVDDLSEKLGQVEETIRKTERDKAYYKKKYEDYTTQVRAVDKEADQLKAKYNELVTIAQKCAPEPDHPLDKPDKLRREVATLKNNLSQQKAAIEPKEVVVEYMNKHHKLLEDAQTMVNTIETSVSKLEKMLVMRKKGFEKIRLSIIRRVKNYFNVRLAARKYTGEIIFDIEAQTMELIVCPDGADPAVAKRSMKTLSGGEKSYSTISLVLSLWDVMSPPFRILDEFDVFMDMLNRRAALQQIVEYAKMKRQYQYIFLTPLNTDNITVDEDLSIIRLEKSQD</sequence>
<evidence type="ECO:0000256" key="13">
    <source>
        <dbReference type="SAM" id="MobiDB-lite"/>
    </source>
</evidence>
<dbReference type="GO" id="GO:0030915">
    <property type="term" value="C:Smc5-Smc6 complex"/>
    <property type="evidence" value="ECO:0007669"/>
    <property type="project" value="TreeGrafter"/>
</dbReference>
<evidence type="ECO:0000256" key="12">
    <source>
        <dbReference type="SAM" id="Coils"/>
    </source>
</evidence>
<keyword evidence="5" id="KW-0547">Nucleotide-binding</keyword>